<keyword evidence="3" id="KW-1185">Reference proteome</keyword>
<sequence length="80" mass="8919">LLVFCENLWQHTTSILVSLLVLCDAYPDIDIASLSYHDFALPEQTRMTTAEFGAGNPKNKRVIGTIHIDRNGVAFLVDKT</sequence>
<evidence type="ECO:0000256" key="1">
    <source>
        <dbReference type="SAM" id="SignalP"/>
    </source>
</evidence>
<reference evidence="2 3" key="1">
    <citation type="journal article" date="2006" name="Science">
        <title>Phytophthora genome sequences uncover evolutionary origins and mechanisms of pathogenesis.</title>
        <authorList>
            <person name="Tyler B.M."/>
            <person name="Tripathy S."/>
            <person name="Zhang X."/>
            <person name="Dehal P."/>
            <person name="Jiang R.H."/>
            <person name="Aerts A."/>
            <person name="Arredondo F.D."/>
            <person name="Baxter L."/>
            <person name="Bensasson D."/>
            <person name="Beynon J.L."/>
            <person name="Chapman J."/>
            <person name="Damasceno C.M."/>
            <person name="Dorrance A.E."/>
            <person name="Dou D."/>
            <person name="Dickerman A.W."/>
            <person name="Dubchak I.L."/>
            <person name="Garbelotto M."/>
            <person name="Gijzen M."/>
            <person name="Gordon S.G."/>
            <person name="Govers F."/>
            <person name="Grunwald N.J."/>
            <person name="Huang W."/>
            <person name="Ivors K.L."/>
            <person name="Jones R.W."/>
            <person name="Kamoun S."/>
            <person name="Krampis K."/>
            <person name="Lamour K.H."/>
            <person name="Lee M.K."/>
            <person name="McDonald W.H."/>
            <person name="Medina M."/>
            <person name="Meijer H.J."/>
            <person name="Nordberg E.K."/>
            <person name="Maclean D.J."/>
            <person name="Ospina-Giraldo M.D."/>
            <person name="Morris P.F."/>
            <person name="Phuntumart V."/>
            <person name="Putnam N.H."/>
            <person name="Rash S."/>
            <person name="Rose J.K."/>
            <person name="Sakihama Y."/>
            <person name="Salamov A.A."/>
            <person name="Savidor A."/>
            <person name="Scheuring C.F."/>
            <person name="Smith B.M."/>
            <person name="Sobral B.W."/>
            <person name="Terry A."/>
            <person name="Torto-Alalibo T.A."/>
            <person name="Win J."/>
            <person name="Xu Z."/>
            <person name="Zhang H."/>
            <person name="Grigoriev I.V."/>
            <person name="Rokhsar D.S."/>
            <person name="Boore J.L."/>
        </authorList>
    </citation>
    <scope>NUCLEOTIDE SEQUENCE [LARGE SCALE GENOMIC DNA]</scope>
    <source>
        <strain evidence="2 3">P6497</strain>
    </source>
</reference>
<dbReference type="InParanoid" id="G4Z707"/>
<dbReference type="Proteomes" id="UP000002640">
    <property type="component" value="Unassembled WGS sequence"/>
</dbReference>
<feature type="signal peptide" evidence="1">
    <location>
        <begin position="1"/>
        <end position="25"/>
    </location>
</feature>
<protein>
    <submittedName>
        <fullName evidence="2">Uncharacterized protein</fullName>
    </submittedName>
</protein>
<evidence type="ECO:0000313" key="2">
    <source>
        <dbReference type="EMBL" id="EGZ21759.1"/>
    </source>
</evidence>
<feature type="non-terminal residue" evidence="2">
    <location>
        <position position="1"/>
    </location>
</feature>
<dbReference type="GeneID" id="20650590"/>
<feature type="chain" id="PRO_5003471943" evidence="1">
    <location>
        <begin position="26"/>
        <end position="80"/>
    </location>
</feature>
<name>G4Z707_PHYSP</name>
<dbReference type="KEGG" id="psoj:PHYSODRAFT_377523"/>
<dbReference type="STRING" id="1094619.G4Z707"/>
<dbReference type="AlphaFoldDB" id="G4Z707"/>
<feature type="non-terminal residue" evidence="2">
    <location>
        <position position="80"/>
    </location>
</feature>
<evidence type="ECO:0000313" key="3">
    <source>
        <dbReference type="Proteomes" id="UP000002640"/>
    </source>
</evidence>
<proteinExistence type="predicted"/>
<organism evidence="2 3">
    <name type="scientific">Phytophthora sojae (strain P6497)</name>
    <name type="common">Soybean stem and root rot agent</name>
    <name type="synonym">Phytophthora megasperma f. sp. glycines</name>
    <dbReference type="NCBI Taxonomy" id="1094619"/>
    <lineage>
        <taxon>Eukaryota</taxon>
        <taxon>Sar</taxon>
        <taxon>Stramenopiles</taxon>
        <taxon>Oomycota</taxon>
        <taxon>Peronosporomycetes</taxon>
        <taxon>Peronosporales</taxon>
        <taxon>Peronosporaceae</taxon>
        <taxon>Phytophthora</taxon>
    </lineage>
</organism>
<accession>G4Z707</accession>
<dbReference type="RefSeq" id="XP_009524476.1">
    <property type="nucleotide sequence ID" value="XM_009526181.1"/>
</dbReference>
<gene>
    <name evidence="2" type="ORF">PHYSODRAFT_377523</name>
</gene>
<keyword evidence="1" id="KW-0732">Signal</keyword>
<dbReference type="EMBL" id="JH159153">
    <property type="protein sequence ID" value="EGZ21759.1"/>
    <property type="molecule type" value="Genomic_DNA"/>
</dbReference>